<dbReference type="InterPro" id="IPR028098">
    <property type="entry name" value="Glyco_trans_4-like_N"/>
</dbReference>
<dbReference type="Pfam" id="PF13439">
    <property type="entry name" value="Glyco_transf_4"/>
    <property type="match status" value="1"/>
</dbReference>
<evidence type="ECO:0000256" key="1">
    <source>
        <dbReference type="SAM" id="Phobius"/>
    </source>
</evidence>
<dbReference type="Pfam" id="PF00534">
    <property type="entry name" value="Glycos_transf_1"/>
    <property type="match status" value="1"/>
</dbReference>
<organism evidence="4 5">
    <name type="scientific">Aetokthonos hydrillicola Thurmond2011</name>
    <dbReference type="NCBI Taxonomy" id="2712845"/>
    <lineage>
        <taxon>Bacteria</taxon>
        <taxon>Bacillati</taxon>
        <taxon>Cyanobacteriota</taxon>
        <taxon>Cyanophyceae</taxon>
        <taxon>Nostocales</taxon>
        <taxon>Hapalosiphonaceae</taxon>
        <taxon>Aetokthonos</taxon>
    </lineage>
</organism>
<comment type="caution">
    <text evidence="4">The sequence shown here is derived from an EMBL/GenBank/DDBJ whole genome shotgun (WGS) entry which is preliminary data.</text>
</comment>
<dbReference type="Gene3D" id="3.40.50.2000">
    <property type="entry name" value="Glycogen Phosphorylase B"/>
    <property type="match status" value="2"/>
</dbReference>
<proteinExistence type="predicted"/>
<dbReference type="RefSeq" id="WP_208340501.1">
    <property type="nucleotide sequence ID" value="NZ_CAWQFN010000669.1"/>
</dbReference>
<keyword evidence="1" id="KW-1133">Transmembrane helix</keyword>
<dbReference type="PANTHER" id="PTHR45947">
    <property type="entry name" value="SULFOQUINOVOSYL TRANSFERASE SQD2"/>
    <property type="match status" value="1"/>
</dbReference>
<keyword evidence="1" id="KW-0472">Membrane</keyword>
<evidence type="ECO:0000259" key="3">
    <source>
        <dbReference type="Pfam" id="PF13439"/>
    </source>
</evidence>
<sequence length="405" mass="46233">MENISRIKTKIRDQTVSADILVISRTFLPSSGGIEEYLYNRCLQDPDRIIVLVGGCSGDKAFDKAQKFPVYRWPNLTYYRNGLIGNIIQAILNTVWSFLLAIKLYFRYHYRYIEWGHGYDFISVLLLSYLLPIRFFVYVHGNDILCALRNHIIKSLFELTLKRAKGIVCKSSFTRDYLSTHFRFNTPTHVINPVVRRDKFGATLGQSYLDSLRLQTRSAHDIPQTALVILSVGKFVKRKGFDLIIETLTPLLTWGFDVHYILCGYGPGESELYSLARRLRVERRVHFAGYKPDYELAGYYAACDIFAMLTLDNIQAASIEGLSIGIIEAAYFGKPVITSNVGGIKDVVSHEENGLLVNPYSGNEILQAFRRLCEDSQLRQTLGCRAKALANRRTLYRSLYASDRE</sequence>
<evidence type="ECO:0000313" key="4">
    <source>
        <dbReference type="EMBL" id="MDR9895706.1"/>
    </source>
</evidence>
<dbReference type="AlphaFoldDB" id="A0AAP5I6G0"/>
<dbReference type="EMBL" id="JAALHA020000005">
    <property type="protein sequence ID" value="MDR9895706.1"/>
    <property type="molecule type" value="Genomic_DNA"/>
</dbReference>
<dbReference type="PANTHER" id="PTHR45947:SF3">
    <property type="entry name" value="SULFOQUINOVOSYL TRANSFERASE SQD2"/>
    <property type="match status" value="1"/>
</dbReference>
<feature type="domain" description="Glycosyl transferase family 1" evidence="2">
    <location>
        <begin position="216"/>
        <end position="387"/>
    </location>
</feature>
<accession>A0AAP5I6G0</accession>
<dbReference type="Proteomes" id="UP000667802">
    <property type="component" value="Unassembled WGS sequence"/>
</dbReference>
<keyword evidence="1" id="KW-0812">Transmembrane</keyword>
<evidence type="ECO:0000259" key="2">
    <source>
        <dbReference type="Pfam" id="PF00534"/>
    </source>
</evidence>
<feature type="transmembrane region" description="Helical" evidence="1">
    <location>
        <begin position="83"/>
        <end position="106"/>
    </location>
</feature>
<evidence type="ECO:0000313" key="5">
    <source>
        <dbReference type="Proteomes" id="UP000667802"/>
    </source>
</evidence>
<dbReference type="SUPFAM" id="SSF53756">
    <property type="entry name" value="UDP-Glycosyltransferase/glycogen phosphorylase"/>
    <property type="match status" value="1"/>
</dbReference>
<dbReference type="InterPro" id="IPR050194">
    <property type="entry name" value="Glycosyltransferase_grp1"/>
</dbReference>
<reference evidence="5" key="1">
    <citation type="journal article" date="2021" name="Science">
        <title>Hunting the eagle killer: A cyanobacterial neurotoxin causes vacuolar myelinopathy.</title>
        <authorList>
            <person name="Breinlinger S."/>
            <person name="Phillips T.J."/>
            <person name="Haram B.N."/>
            <person name="Mares J."/>
            <person name="Martinez Yerena J.A."/>
            <person name="Hrouzek P."/>
            <person name="Sobotka R."/>
            <person name="Henderson W.M."/>
            <person name="Schmieder P."/>
            <person name="Williams S.M."/>
            <person name="Lauderdale J.D."/>
            <person name="Wilde H.D."/>
            <person name="Gerrin W."/>
            <person name="Kust A."/>
            <person name="Washington J.W."/>
            <person name="Wagner C."/>
            <person name="Geier B."/>
            <person name="Liebeke M."/>
            <person name="Enke H."/>
            <person name="Niedermeyer T.H.J."/>
            <person name="Wilde S.B."/>
        </authorList>
    </citation>
    <scope>NUCLEOTIDE SEQUENCE [LARGE SCALE GENOMIC DNA]</scope>
    <source>
        <strain evidence="5">Thurmond2011</strain>
    </source>
</reference>
<feature type="domain" description="Glycosyltransferase subfamily 4-like N-terminal" evidence="3">
    <location>
        <begin position="88"/>
        <end position="195"/>
    </location>
</feature>
<keyword evidence="5" id="KW-1185">Reference proteome</keyword>
<protein>
    <submittedName>
        <fullName evidence="4">Glycosyltransferase family 4 protein</fullName>
    </submittedName>
</protein>
<gene>
    <name evidence="4" type="ORF">G7B40_014190</name>
</gene>
<dbReference type="GO" id="GO:0016757">
    <property type="term" value="F:glycosyltransferase activity"/>
    <property type="evidence" value="ECO:0007669"/>
    <property type="project" value="InterPro"/>
</dbReference>
<dbReference type="InterPro" id="IPR001296">
    <property type="entry name" value="Glyco_trans_1"/>
</dbReference>
<name>A0AAP5I6G0_9CYAN</name>
<dbReference type="CDD" id="cd03801">
    <property type="entry name" value="GT4_PimA-like"/>
    <property type="match status" value="1"/>
</dbReference>
<feature type="transmembrane region" description="Helical" evidence="1">
    <location>
        <begin position="118"/>
        <end position="139"/>
    </location>
</feature>